<organism evidence="3 4">
    <name type="scientific">Micromonospora craterilacus</name>
    <dbReference type="NCBI Taxonomy" id="1655439"/>
    <lineage>
        <taxon>Bacteria</taxon>
        <taxon>Bacillati</taxon>
        <taxon>Actinomycetota</taxon>
        <taxon>Actinomycetes</taxon>
        <taxon>Micromonosporales</taxon>
        <taxon>Micromonosporaceae</taxon>
        <taxon>Micromonospora</taxon>
    </lineage>
</organism>
<evidence type="ECO:0000313" key="4">
    <source>
        <dbReference type="Proteomes" id="UP000248924"/>
    </source>
</evidence>
<evidence type="ECO:0000313" key="3">
    <source>
        <dbReference type="EMBL" id="PZG07995.1"/>
    </source>
</evidence>
<evidence type="ECO:0000256" key="2">
    <source>
        <dbReference type="SAM" id="Phobius"/>
    </source>
</evidence>
<feature type="compositionally biased region" description="Pro residues" evidence="1">
    <location>
        <begin position="99"/>
        <end position="126"/>
    </location>
</feature>
<keyword evidence="2" id="KW-1133">Transmembrane helix</keyword>
<keyword evidence="2" id="KW-0812">Transmembrane</keyword>
<accession>A0A2W2DS43</accession>
<evidence type="ECO:0000256" key="1">
    <source>
        <dbReference type="SAM" id="MobiDB-lite"/>
    </source>
</evidence>
<comment type="caution">
    <text evidence="3">The sequence shown here is derived from an EMBL/GenBank/DDBJ whole genome shotgun (WGS) entry which is preliminary data.</text>
</comment>
<gene>
    <name evidence="3" type="ORF">C1I95_30380</name>
</gene>
<protein>
    <submittedName>
        <fullName evidence="3">Uncharacterized protein</fullName>
    </submittedName>
</protein>
<reference evidence="3 4" key="1">
    <citation type="submission" date="2018-01" db="EMBL/GenBank/DDBJ databases">
        <title>Draft genome sequence of Jishengella sp. NA12.</title>
        <authorList>
            <person name="Sahin N."/>
            <person name="Ay H."/>
            <person name="Saygin H."/>
        </authorList>
    </citation>
    <scope>NUCLEOTIDE SEQUENCE [LARGE SCALE GENOMIC DNA]</scope>
    <source>
        <strain evidence="3 4">NA12</strain>
    </source>
</reference>
<feature type="region of interest" description="Disordered" evidence="1">
    <location>
        <begin position="71"/>
        <end position="126"/>
    </location>
</feature>
<keyword evidence="4" id="KW-1185">Reference proteome</keyword>
<keyword evidence="2" id="KW-0472">Membrane</keyword>
<dbReference type="EMBL" id="POTY01000303">
    <property type="protein sequence ID" value="PZG07995.1"/>
    <property type="molecule type" value="Genomic_DNA"/>
</dbReference>
<proteinExistence type="predicted"/>
<sequence>MESRRPGRLVRVALRFGFLTVVAGVAWAAYDVAVDHPAHAAEAPPVTTPDRPVNPATDLIRAVLAPVVTAVAPGRQSSDTLPPSAGGPAGHPEVSEPSTPTPPPADSHPVDPPAGGTPPAKPAPPP</sequence>
<name>A0A2W2DS43_9ACTN</name>
<dbReference type="Proteomes" id="UP000248924">
    <property type="component" value="Unassembled WGS sequence"/>
</dbReference>
<dbReference type="AlphaFoldDB" id="A0A2W2DS43"/>
<feature type="transmembrane region" description="Helical" evidence="2">
    <location>
        <begin position="12"/>
        <end position="30"/>
    </location>
</feature>
<feature type="non-terminal residue" evidence="3">
    <location>
        <position position="126"/>
    </location>
</feature>